<evidence type="ECO:0000256" key="9">
    <source>
        <dbReference type="HAMAP-Rule" id="MF_01148"/>
    </source>
</evidence>
<dbReference type="PANTHER" id="PTHR38686">
    <property type="entry name" value="APOLIPOPROTEIN N-ACYLTRANSFERASE"/>
    <property type="match status" value="1"/>
</dbReference>
<dbReference type="InterPro" id="IPR004563">
    <property type="entry name" value="Apolipo_AcylTrfase"/>
</dbReference>
<dbReference type="InterPro" id="IPR045378">
    <property type="entry name" value="LNT_N"/>
</dbReference>
<dbReference type="Proteomes" id="UP001169006">
    <property type="component" value="Unassembled WGS sequence"/>
</dbReference>
<evidence type="ECO:0000256" key="8">
    <source>
        <dbReference type="ARBA" id="ARBA00023315"/>
    </source>
</evidence>
<feature type="domain" description="CN hydrolase" evidence="10">
    <location>
        <begin position="244"/>
        <end position="493"/>
    </location>
</feature>
<evidence type="ECO:0000256" key="1">
    <source>
        <dbReference type="ARBA" id="ARBA00004651"/>
    </source>
</evidence>
<dbReference type="SUPFAM" id="SSF56317">
    <property type="entry name" value="Carbon-nitrogen hydrolase"/>
    <property type="match status" value="1"/>
</dbReference>
<keyword evidence="5 9" id="KW-0812">Transmembrane</keyword>
<proteinExistence type="inferred from homology"/>
<dbReference type="PANTHER" id="PTHR38686:SF1">
    <property type="entry name" value="APOLIPOPROTEIN N-ACYLTRANSFERASE"/>
    <property type="match status" value="1"/>
</dbReference>
<gene>
    <name evidence="9 11" type="primary">lnt</name>
    <name evidence="11" type="ORF">Q2T52_01840</name>
</gene>
<feature type="transmembrane region" description="Helical" evidence="9">
    <location>
        <begin position="177"/>
        <end position="198"/>
    </location>
</feature>
<reference evidence="11" key="2">
    <citation type="submission" date="2023-07" db="EMBL/GenBank/DDBJ databases">
        <authorList>
            <person name="Sun H."/>
        </authorList>
    </citation>
    <scope>NUCLEOTIDE SEQUENCE</scope>
    <source>
        <strain evidence="11">05753</strain>
    </source>
</reference>
<keyword evidence="8 9" id="KW-0012">Acyltransferase</keyword>
<comment type="function">
    <text evidence="9">Catalyzes the phospholipid dependent N-acylation of the N-terminal cysteine of apolipoprotein, the last step in lipoprotein maturation.</text>
</comment>
<dbReference type="Pfam" id="PF20154">
    <property type="entry name" value="LNT_N"/>
    <property type="match status" value="1"/>
</dbReference>
<comment type="caution">
    <text evidence="11">The sequence shown here is derived from an EMBL/GenBank/DDBJ whole genome shotgun (WGS) entry which is preliminary data.</text>
</comment>
<evidence type="ECO:0000256" key="3">
    <source>
        <dbReference type="ARBA" id="ARBA00022475"/>
    </source>
</evidence>
<dbReference type="Gene3D" id="3.60.110.10">
    <property type="entry name" value="Carbon-nitrogen hydrolase"/>
    <property type="match status" value="1"/>
</dbReference>
<comment type="subcellular location">
    <subcellularLocation>
        <location evidence="1 9">Cell membrane</location>
        <topology evidence="1 9">Multi-pass membrane protein</topology>
    </subcellularLocation>
</comment>
<comment type="pathway">
    <text evidence="9">Protein modification; lipoprotein biosynthesis (N-acyl transfer).</text>
</comment>
<dbReference type="EMBL" id="JAUKWQ010000001">
    <property type="protein sequence ID" value="MDO1580827.1"/>
    <property type="molecule type" value="Genomic_DNA"/>
</dbReference>
<dbReference type="InterPro" id="IPR036526">
    <property type="entry name" value="C-N_Hydrolase_sf"/>
</dbReference>
<dbReference type="InterPro" id="IPR003010">
    <property type="entry name" value="C-N_Hydrolase"/>
</dbReference>
<evidence type="ECO:0000256" key="7">
    <source>
        <dbReference type="ARBA" id="ARBA00023136"/>
    </source>
</evidence>
<feature type="transmembrane region" description="Helical" evidence="9">
    <location>
        <begin position="507"/>
        <end position="526"/>
    </location>
</feature>
<evidence type="ECO:0000256" key="2">
    <source>
        <dbReference type="ARBA" id="ARBA00010065"/>
    </source>
</evidence>
<reference evidence="11" key="1">
    <citation type="journal article" date="2015" name="Int. J. Syst. Evol. Microbiol.">
        <title>Rhizobium oryzicola sp. nov., potential plant-growth-promoting endophytic bacteria isolated from rice roots.</title>
        <authorList>
            <person name="Zhang X.X."/>
            <person name="Gao J.S."/>
            <person name="Cao Y.H."/>
            <person name="Sheirdil R.A."/>
            <person name="Wang X.C."/>
            <person name="Zhang L."/>
        </authorList>
    </citation>
    <scope>NUCLEOTIDE SEQUENCE</scope>
    <source>
        <strain evidence="11">05753</strain>
    </source>
</reference>
<keyword evidence="7 9" id="KW-0472">Membrane</keyword>
<evidence type="ECO:0000313" key="11">
    <source>
        <dbReference type="EMBL" id="MDO1580827.1"/>
    </source>
</evidence>
<feature type="transmembrane region" description="Helical" evidence="9">
    <location>
        <begin position="101"/>
        <end position="129"/>
    </location>
</feature>
<evidence type="ECO:0000256" key="5">
    <source>
        <dbReference type="ARBA" id="ARBA00022692"/>
    </source>
</evidence>
<dbReference type="EC" id="2.3.1.269" evidence="9"/>
<comment type="caution">
    <text evidence="9">Lacks conserved residue(s) required for the propagation of feature annotation.</text>
</comment>
<organism evidence="11 12">
    <name type="scientific">Rhizobium oryzicola</name>
    <dbReference type="NCBI Taxonomy" id="1232668"/>
    <lineage>
        <taxon>Bacteria</taxon>
        <taxon>Pseudomonadati</taxon>
        <taxon>Pseudomonadota</taxon>
        <taxon>Alphaproteobacteria</taxon>
        <taxon>Hyphomicrobiales</taxon>
        <taxon>Rhizobiaceae</taxon>
        <taxon>Rhizobium/Agrobacterium group</taxon>
        <taxon>Rhizobium</taxon>
    </lineage>
</organism>
<sequence>MERLAARVILLWGVRRVLLAVAAGAIGALAMPPVGFIAALFISFTLLTWLMDGSAVSPGAGIFSRAKAFFSIGWWFGFGYFVAGLWWLGNALMVEADDFAWALPLAIFGLPAFLAIYYGLATAVAGLLWSDGFGRIAALAASFGLAEWLRGFLFTGFPWNAIGYGVMPIPLMMQSDAVIGLFGVSALAVFVLSAPALLGTRKGAAQGLMLAGALSAAHFSYGAYRMSQAAPPARDAAALSVRLVQPVIDQARKMDDSDRASVFEEHLALSALPPQPGAKRPDVIVWPETSVPFILTQNRDALTRIGEVLQDGQILIAGVVRAEESAPGKLPLYYNSIYVIDSQGQIIAASDKVHLTPFGEYLPFEDFWNRFGIGNIVNMPGGFTSGNRRTLLTLPSGAIFYPLICYEAIFPFEIGADVTRATAILNITNDAWFGDTPGPYQHFLQARLRAVETGVPVIRDANNGISAFIDAYGQIVRGLDYNQKGVIDSPLGGNAVSTWSNYSRETYFWLIIIALSVIAVISRIGFKIKLN</sequence>
<feature type="transmembrane region" description="Helical" evidence="9">
    <location>
        <begin position="68"/>
        <end position="89"/>
    </location>
</feature>
<dbReference type="HAMAP" id="MF_01148">
    <property type="entry name" value="Lnt"/>
    <property type="match status" value="1"/>
</dbReference>
<accession>A0ABT8SQW3</accession>
<keyword evidence="3 9" id="KW-1003">Cell membrane</keyword>
<comment type="catalytic activity">
    <reaction evidence="9">
        <text>N-terminal S-1,2-diacyl-sn-glyceryl-L-cysteinyl-[lipoprotein] + a glycerophospholipid = N-acyl-S-1,2-diacyl-sn-glyceryl-L-cysteinyl-[lipoprotein] + a 2-acyl-sn-glycero-3-phospholipid + H(+)</text>
        <dbReference type="Rhea" id="RHEA:48228"/>
        <dbReference type="Rhea" id="RHEA-COMP:14681"/>
        <dbReference type="Rhea" id="RHEA-COMP:14684"/>
        <dbReference type="ChEBI" id="CHEBI:15378"/>
        <dbReference type="ChEBI" id="CHEBI:136912"/>
        <dbReference type="ChEBI" id="CHEBI:140656"/>
        <dbReference type="ChEBI" id="CHEBI:140657"/>
        <dbReference type="ChEBI" id="CHEBI:140660"/>
        <dbReference type="EC" id="2.3.1.269"/>
    </reaction>
</comment>
<protein>
    <recommendedName>
        <fullName evidence="9">Apolipoprotein N-acyltransferase</fullName>
        <shortName evidence="9">ALP N-acyltransferase</shortName>
        <ecNumber evidence="9">2.3.1.269</ecNumber>
    </recommendedName>
</protein>
<dbReference type="RefSeq" id="WP_302074972.1">
    <property type="nucleotide sequence ID" value="NZ_JAUKWQ010000001.1"/>
</dbReference>
<keyword evidence="12" id="KW-1185">Reference proteome</keyword>
<comment type="similarity">
    <text evidence="2 9">Belongs to the CN hydrolase family. Apolipoprotein N-acyltransferase subfamily.</text>
</comment>
<dbReference type="Pfam" id="PF00795">
    <property type="entry name" value="CN_hydrolase"/>
    <property type="match status" value="1"/>
</dbReference>
<name>A0ABT8SQW3_9HYPH</name>
<keyword evidence="6 9" id="KW-1133">Transmembrane helix</keyword>
<evidence type="ECO:0000259" key="10">
    <source>
        <dbReference type="PROSITE" id="PS50263"/>
    </source>
</evidence>
<evidence type="ECO:0000256" key="4">
    <source>
        <dbReference type="ARBA" id="ARBA00022679"/>
    </source>
</evidence>
<keyword evidence="4 9" id="KW-0808">Transferase</keyword>
<dbReference type="NCBIfam" id="TIGR00546">
    <property type="entry name" value="lnt"/>
    <property type="match status" value="1"/>
</dbReference>
<evidence type="ECO:0000256" key="6">
    <source>
        <dbReference type="ARBA" id="ARBA00022989"/>
    </source>
</evidence>
<dbReference type="PROSITE" id="PS50263">
    <property type="entry name" value="CN_HYDROLASE"/>
    <property type="match status" value="1"/>
</dbReference>
<dbReference type="CDD" id="cd07571">
    <property type="entry name" value="ALP_N-acyl_transferase"/>
    <property type="match status" value="1"/>
</dbReference>
<evidence type="ECO:0000313" key="12">
    <source>
        <dbReference type="Proteomes" id="UP001169006"/>
    </source>
</evidence>